<feature type="transmembrane region" description="Helical" evidence="1">
    <location>
        <begin position="142"/>
        <end position="175"/>
    </location>
</feature>
<dbReference type="RefSeq" id="WP_110396792.1">
    <property type="nucleotide sequence ID" value="NZ_JBHUHB010000001.1"/>
</dbReference>
<accession>A0A2V3W4B7</accession>
<name>A0A2V3W4B7_9BACI</name>
<dbReference type="PANTHER" id="PTHR36111:SF2">
    <property type="entry name" value="INNER MEMBRANE PROTEIN"/>
    <property type="match status" value="1"/>
</dbReference>
<keyword evidence="1" id="KW-0472">Membrane</keyword>
<evidence type="ECO:0008006" key="4">
    <source>
        <dbReference type="Google" id="ProtNLM"/>
    </source>
</evidence>
<dbReference type="Proteomes" id="UP000247978">
    <property type="component" value="Unassembled WGS sequence"/>
</dbReference>
<feature type="transmembrane region" description="Helical" evidence="1">
    <location>
        <begin position="38"/>
        <end position="69"/>
    </location>
</feature>
<dbReference type="EMBL" id="QJJQ01000015">
    <property type="protein sequence ID" value="PXW83599.1"/>
    <property type="molecule type" value="Genomic_DNA"/>
</dbReference>
<dbReference type="PANTHER" id="PTHR36111">
    <property type="entry name" value="INNER MEMBRANE PROTEIN-RELATED"/>
    <property type="match status" value="1"/>
</dbReference>
<dbReference type="OrthoDB" id="9797976at2"/>
<dbReference type="InterPro" id="IPR007563">
    <property type="entry name" value="DUF554"/>
</dbReference>
<evidence type="ECO:0000313" key="2">
    <source>
        <dbReference type="EMBL" id="PXW83599.1"/>
    </source>
</evidence>
<gene>
    <name evidence="2" type="ORF">DFR56_11572</name>
</gene>
<dbReference type="AlphaFoldDB" id="A0A2V3W4B7"/>
<keyword evidence="1" id="KW-1133">Transmembrane helix</keyword>
<feature type="transmembrane region" description="Helical" evidence="1">
    <location>
        <begin position="6"/>
        <end position="26"/>
    </location>
</feature>
<organism evidence="2 3">
    <name type="scientific">Pseudogracilibacillus auburnensis</name>
    <dbReference type="NCBI Taxonomy" id="1494959"/>
    <lineage>
        <taxon>Bacteria</taxon>
        <taxon>Bacillati</taxon>
        <taxon>Bacillota</taxon>
        <taxon>Bacilli</taxon>
        <taxon>Bacillales</taxon>
        <taxon>Bacillaceae</taxon>
        <taxon>Pseudogracilibacillus</taxon>
    </lineage>
</organism>
<feature type="transmembrane region" description="Helical" evidence="1">
    <location>
        <begin position="214"/>
        <end position="232"/>
    </location>
</feature>
<evidence type="ECO:0000256" key="1">
    <source>
        <dbReference type="SAM" id="Phobius"/>
    </source>
</evidence>
<keyword evidence="3" id="KW-1185">Reference proteome</keyword>
<feature type="transmembrane region" description="Helical" evidence="1">
    <location>
        <begin position="187"/>
        <end position="207"/>
    </location>
</feature>
<dbReference type="Pfam" id="PF04474">
    <property type="entry name" value="DUF554"/>
    <property type="match status" value="1"/>
</dbReference>
<sequence length="235" mass="25292">MALFGTIINGICIIIGCIVGLFMTKIQEKYKETIMQGIGLTVILIGLQMAFQTKSIIIVLLSMLSGAFIGEFLKLEHFLNKIGFWVGSKFTTTNEQVNITQAFITASLLFVVGAMAILGALDSGLRGDHEVLITKGILDGFASFVLTTTLGIGVILSVIPVVLFQGTIALLAAQIESIIPEAIFNEVIVELTAVGGLLIVAIGLNILKLTQIRVTNLLPAIFMVGVILYIYHSFF</sequence>
<evidence type="ECO:0000313" key="3">
    <source>
        <dbReference type="Proteomes" id="UP000247978"/>
    </source>
</evidence>
<reference evidence="2 3" key="1">
    <citation type="submission" date="2018-05" db="EMBL/GenBank/DDBJ databases">
        <title>Genomic Encyclopedia of Type Strains, Phase IV (KMG-IV): sequencing the most valuable type-strain genomes for metagenomic binning, comparative biology and taxonomic classification.</title>
        <authorList>
            <person name="Goeker M."/>
        </authorList>
    </citation>
    <scope>NUCLEOTIDE SEQUENCE [LARGE SCALE GENOMIC DNA]</scope>
    <source>
        <strain evidence="2 3">DSM 28556</strain>
    </source>
</reference>
<proteinExistence type="predicted"/>
<feature type="transmembrane region" description="Helical" evidence="1">
    <location>
        <begin position="99"/>
        <end position="121"/>
    </location>
</feature>
<protein>
    <recommendedName>
        <fullName evidence="4">Membrane protein YdfK</fullName>
    </recommendedName>
</protein>
<keyword evidence="1" id="KW-0812">Transmembrane</keyword>
<comment type="caution">
    <text evidence="2">The sequence shown here is derived from an EMBL/GenBank/DDBJ whole genome shotgun (WGS) entry which is preliminary data.</text>
</comment>